<gene>
    <name evidence="12" type="ORF">ACFFHU_04850</name>
</gene>
<dbReference type="SUPFAM" id="SSF49384">
    <property type="entry name" value="Carbohydrate-binding domain"/>
    <property type="match status" value="1"/>
</dbReference>
<dbReference type="PROSITE" id="PS00659">
    <property type="entry name" value="GLYCOSYL_HYDROL_F5"/>
    <property type="match status" value="1"/>
</dbReference>
<proteinExistence type="inferred from homology"/>
<organism evidence="12 13">
    <name type="scientific">Plantactinospora siamensis</name>
    <dbReference type="NCBI Taxonomy" id="555372"/>
    <lineage>
        <taxon>Bacteria</taxon>
        <taxon>Bacillati</taxon>
        <taxon>Actinomycetota</taxon>
        <taxon>Actinomycetes</taxon>
        <taxon>Micromonosporales</taxon>
        <taxon>Micromonosporaceae</taxon>
        <taxon>Plantactinospora</taxon>
    </lineage>
</organism>
<dbReference type="InterPro" id="IPR017853">
    <property type="entry name" value="GH"/>
</dbReference>
<reference evidence="12 13" key="1">
    <citation type="submission" date="2024-09" db="EMBL/GenBank/DDBJ databases">
        <authorList>
            <person name="Sun Q."/>
            <person name="Mori K."/>
        </authorList>
    </citation>
    <scope>NUCLEOTIDE SEQUENCE [LARGE SCALE GENOMIC DNA]</scope>
    <source>
        <strain evidence="12 13">TBRC 2205</strain>
    </source>
</reference>
<dbReference type="InterPro" id="IPR018087">
    <property type="entry name" value="Glyco_hydro_5_CS"/>
</dbReference>
<protein>
    <recommendedName>
        <fullName evidence="8">Endoglucanase</fullName>
        <ecNumber evidence="8">3.2.1.4</ecNumber>
    </recommendedName>
</protein>
<feature type="chain" id="PRO_5046633790" description="Endoglucanase" evidence="10">
    <location>
        <begin position="29"/>
        <end position="462"/>
    </location>
</feature>
<dbReference type="InterPro" id="IPR001919">
    <property type="entry name" value="CBD2"/>
</dbReference>
<keyword evidence="2 10" id="KW-0732">Signal</keyword>
<evidence type="ECO:0000256" key="3">
    <source>
        <dbReference type="ARBA" id="ARBA00022801"/>
    </source>
</evidence>
<keyword evidence="4 8" id="KW-0136">Cellulose degradation</keyword>
<dbReference type="Gene3D" id="3.20.20.80">
    <property type="entry name" value="Glycosidases"/>
    <property type="match status" value="1"/>
</dbReference>
<dbReference type="InterPro" id="IPR012291">
    <property type="entry name" value="CBM2_carb-bd_dom_sf"/>
</dbReference>
<sequence>MRTRLSALAAGLLALFAAVFVLAPPAQAASGLYVSGGKLMDANGNPFVMRGVSHAHVWYPQQTGAFADIASLGANTVRVVLGSGDRWTKNSPSDVANVVSMCKANRLICVLEVHDTTGYGEDSAAVSLDRAVDYWIGLKSVLAGQEPYVIINIGNEPYGNQNYGNWTSDTANAIKRLRSNGFNHTLMVDGPNWGQDWSFTMRDNAASVFNADPNRNTVFSIHMYGVYDTAAEITDYLGRFRSAGLPIVVGEFGWNHSDGNPDEDTIMSYSQANGIGYLGWSWSGNGGGVEYLDMVTNFNKNQLTSWGDRIFNGANGIRQTAKLATVYTGTPPTSTPPTSTPPTTTPPTTAPPTTAPPSTPPAGSGCTAAYTLINQWPGGFQGELKVTAGNSAISGWTVTWTWSGGQQITNSWNATLSASGSTVTARNVSYNGSVGAGASTTFGFTANGTGAGAAQSVRCTAS</sequence>
<evidence type="ECO:0000256" key="4">
    <source>
        <dbReference type="ARBA" id="ARBA00023001"/>
    </source>
</evidence>
<feature type="signal peptide" evidence="10">
    <location>
        <begin position="1"/>
        <end position="28"/>
    </location>
</feature>
<dbReference type="PANTHER" id="PTHR34142:SF1">
    <property type="entry name" value="GLYCOSIDE HYDROLASE FAMILY 5 DOMAIN-CONTAINING PROTEIN"/>
    <property type="match status" value="1"/>
</dbReference>
<dbReference type="SUPFAM" id="SSF51445">
    <property type="entry name" value="(Trans)glycosidases"/>
    <property type="match status" value="1"/>
</dbReference>
<dbReference type="InterPro" id="IPR008965">
    <property type="entry name" value="CBM2/CBM3_carb-bd_dom_sf"/>
</dbReference>
<evidence type="ECO:0000256" key="8">
    <source>
        <dbReference type="RuleBase" id="RU361153"/>
    </source>
</evidence>
<evidence type="ECO:0000256" key="9">
    <source>
        <dbReference type="SAM" id="MobiDB-lite"/>
    </source>
</evidence>
<dbReference type="EMBL" id="JBHLUE010000003">
    <property type="protein sequence ID" value="MFC0563496.1"/>
    <property type="molecule type" value="Genomic_DNA"/>
</dbReference>
<feature type="region of interest" description="Disordered" evidence="9">
    <location>
        <begin position="327"/>
        <end position="363"/>
    </location>
</feature>
<dbReference type="Pfam" id="PF00150">
    <property type="entry name" value="Cellulase"/>
    <property type="match status" value="1"/>
</dbReference>
<keyword evidence="7 8" id="KW-0624">Polysaccharide degradation</keyword>
<evidence type="ECO:0000313" key="12">
    <source>
        <dbReference type="EMBL" id="MFC0563496.1"/>
    </source>
</evidence>
<keyword evidence="5 8" id="KW-0119">Carbohydrate metabolism</keyword>
<comment type="catalytic activity">
    <reaction evidence="1 8">
        <text>Endohydrolysis of (1-&gt;4)-beta-D-glucosidic linkages in cellulose, lichenin and cereal beta-D-glucans.</text>
        <dbReference type="EC" id="3.2.1.4"/>
    </reaction>
</comment>
<dbReference type="Gene3D" id="2.60.40.290">
    <property type="match status" value="1"/>
</dbReference>
<keyword evidence="6 8" id="KW-0326">Glycosidase</keyword>
<comment type="caution">
    <text evidence="12">The sequence shown here is derived from an EMBL/GenBank/DDBJ whole genome shotgun (WGS) entry which is preliminary data.</text>
</comment>
<dbReference type="RefSeq" id="WP_377336122.1">
    <property type="nucleotide sequence ID" value="NZ_JBHLUE010000003.1"/>
</dbReference>
<evidence type="ECO:0000256" key="6">
    <source>
        <dbReference type="ARBA" id="ARBA00023295"/>
    </source>
</evidence>
<evidence type="ECO:0000256" key="2">
    <source>
        <dbReference type="ARBA" id="ARBA00022729"/>
    </source>
</evidence>
<feature type="compositionally biased region" description="Pro residues" evidence="9">
    <location>
        <begin position="333"/>
        <end position="360"/>
    </location>
</feature>
<dbReference type="Proteomes" id="UP001589894">
    <property type="component" value="Unassembled WGS sequence"/>
</dbReference>
<dbReference type="Pfam" id="PF00553">
    <property type="entry name" value="CBM_2"/>
    <property type="match status" value="1"/>
</dbReference>
<dbReference type="EC" id="3.2.1.4" evidence="8"/>
<keyword evidence="13" id="KW-1185">Reference proteome</keyword>
<evidence type="ECO:0000256" key="1">
    <source>
        <dbReference type="ARBA" id="ARBA00000966"/>
    </source>
</evidence>
<feature type="domain" description="CBM2" evidence="11">
    <location>
        <begin position="359"/>
        <end position="462"/>
    </location>
</feature>
<dbReference type="InterPro" id="IPR001547">
    <property type="entry name" value="Glyco_hydro_5"/>
</dbReference>
<dbReference type="PROSITE" id="PS51173">
    <property type="entry name" value="CBM2"/>
    <property type="match status" value="1"/>
</dbReference>
<dbReference type="SMART" id="SM00637">
    <property type="entry name" value="CBD_II"/>
    <property type="match status" value="1"/>
</dbReference>
<evidence type="ECO:0000259" key="11">
    <source>
        <dbReference type="PROSITE" id="PS51173"/>
    </source>
</evidence>
<name>A0ABV6NS35_9ACTN</name>
<evidence type="ECO:0000256" key="7">
    <source>
        <dbReference type="ARBA" id="ARBA00023326"/>
    </source>
</evidence>
<accession>A0ABV6NS35</accession>
<evidence type="ECO:0000256" key="5">
    <source>
        <dbReference type="ARBA" id="ARBA00023277"/>
    </source>
</evidence>
<evidence type="ECO:0000256" key="10">
    <source>
        <dbReference type="SAM" id="SignalP"/>
    </source>
</evidence>
<evidence type="ECO:0000313" key="13">
    <source>
        <dbReference type="Proteomes" id="UP001589894"/>
    </source>
</evidence>
<comment type="similarity">
    <text evidence="8">Belongs to the glycosyl hydrolase 5 (cellulase A) family.</text>
</comment>
<dbReference type="PANTHER" id="PTHR34142">
    <property type="entry name" value="ENDO-BETA-1,4-GLUCANASE A"/>
    <property type="match status" value="1"/>
</dbReference>
<keyword evidence="3 8" id="KW-0378">Hydrolase</keyword>